<proteinExistence type="predicted"/>
<feature type="region of interest" description="Disordered" evidence="1">
    <location>
        <begin position="28"/>
        <end position="55"/>
    </location>
</feature>
<name>A0A0H4XNZ9_9BACT</name>
<evidence type="ECO:0000256" key="1">
    <source>
        <dbReference type="SAM" id="MobiDB-lite"/>
    </source>
</evidence>
<dbReference type="eggNOG" id="COG1413">
    <property type="taxonomic scope" value="Bacteria"/>
</dbReference>
<evidence type="ECO:0000313" key="2">
    <source>
        <dbReference type="EMBL" id="AKQ70107.1"/>
    </source>
</evidence>
<dbReference type="Gene3D" id="1.25.10.10">
    <property type="entry name" value="Leucine-rich Repeat Variant"/>
    <property type="match status" value="2"/>
</dbReference>
<dbReference type="SUPFAM" id="SSF48371">
    <property type="entry name" value="ARM repeat"/>
    <property type="match status" value="1"/>
</dbReference>
<dbReference type="Proteomes" id="UP000009026">
    <property type="component" value="Chromosome"/>
</dbReference>
<evidence type="ECO:0008006" key="4">
    <source>
        <dbReference type="Google" id="ProtNLM"/>
    </source>
</evidence>
<organism evidence="2 3">
    <name type="scientific">Pseudomyxococcus hansupus</name>
    <dbReference type="NCBI Taxonomy" id="1297742"/>
    <lineage>
        <taxon>Bacteria</taxon>
        <taxon>Pseudomonadati</taxon>
        <taxon>Myxococcota</taxon>
        <taxon>Myxococcia</taxon>
        <taxon>Myxococcales</taxon>
        <taxon>Cystobacterineae</taxon>
        <taxon>Myxococcaceae</taxon>
        <taxon>Pseudomyxococcus</taxon>
    </lineage>
</organism>
<gene>
    <name evidence="2" type="ORF">A176_007019</name>
</gene>
<reference evidence="2 3" key="1">
    <citation type="journal article" date="2016" name="PLoS ONE">
        <title>Complete Genome Sequence and Comparative Genomics of a Novel Myxobacterium Myxococcus hansupus.</title>
        <authorList>
            <person name="Sharma G."/>
            <person name="Narwani T."/>
            <person name="Subramanian S."/>
        </authorList>
    </citation>
    <scope>NUCLEOTIDE SEQUENCE [LARGE SCALE GENOMIC DNA]</scope>
    <source>
        <strain evidence="3">mixupus</strain>
    </source>
</reference>
<dbReference type="PATRIC" id="fig|1297742.4.peg.7119"/>
<dbReference type="EMBL" id="CP012109">
    <property type="protein sequence ID" value="AKQ70107.1"/>
    <property type="molecule type" value="Genomic_DNA"/>
</dbReference>
<dbReference type="STRING" id="1297742.A176_007019"/>
<dbReference type="AlphaFoldDB" id="A0A0H4XNZ9"/>
<dbReference type="RefSeq" id="WP_021781316.1">
    <property type="nucleotide sequence ID" value="NZ_CP012109.1"/>
</dbReference>
<dbReference type="InterPro" id="IPR011989">
    <property type="entry name" value="ARM-like"/>
</dbReference>
<dbReference type="KEGG" id="mym:A176_007019"/>
<sequence length="603" mass="64841">MSSRLKSLVLLLAVLVGVIGLWRAGSPDARAPTPGMPRDTAASSPQPEDLRQGVKGSERVLTVGHRLRYTFDLDVRTSTQPVAGARTLIHTGWSGLFELTYLGVEGEQHLFAGLIVPTRVELAGGEPRALEVMFERPFYVAQDARGQVVAVHFDAAQDMTARRLVRRLLAATQFVAEDGARWSTEESDTRGDFESEYRAGGSANTYVKTKRRYLRAAPPVTPRLQGHLAFTLFTDGHVKEAAGSDVVEWGGGEEGAPRSREETRVALLNVGVDYQLSSLRPFHVARTVLQAERLTDSVAKLKPGPVPLRGETLIRLMATRNAREATPERLAMLFRHDSTEVNRAAELLRQGKMEEALSERMVAALARAGTPDAQRALMSVLEAPSVRPGIRAQAVRAVGTMEHPSLLLADALSRALEEAPDANVRDATALSMGALSKGLALAEPGRSKALVDELLRYCRSGTPGPRVCLAALARAGSPTGMTYVRSAMLHPDATVRGASTDALRALPGAPADALLDQMMLKDSSAHVRANAVKALAHRVVGAHLEALATVLRTERNVSVRMEVVRVLGAVKHVDAPAQALLRDAAEHDASSKVRELAAALLGE</sequence>
<dbReference type="Pfam" id="PF13646">
    <property type="entry name" value="HEAT_2"/>
    <property type="match status" value="1"/>
</dbReference>
<protein>
    <recommendedName>
        <fullName evidence="4">Vitellogenin domain-containing protein</fullName>
    </recommendedName>
</protein>
<keyword evidence="3" id="KW-1185">Reference proteome</keyword>
<accession>A0A0H4XNZ9</accession>
<dbReference type="InterPro" id="IPR016024">
    <property type="entry name" value="ARM-type_fold"/>
</dbReference>
<evidence type="ECO:0000313" key="3">
    <source>
        <dbReference type="Proteomes" id="UP000009026"/>
    </source>
</evidence>